<dbReference type="KEGG" id="aaeo:BJI67_06535"/>
<protein>
    <submittedName>
        <fullName evidence="1">Uncharacterized protein</fullName>
    </submittedName>
</protein>
<accession>A0A1D8K726</accession>
<dbReference type="Proteomes" id="UP000095342">
    <property type="component" value="Chromosome"/>
</dbReference>
<proteinExistence type="predicted"/>
<evidence type="ECO:0000313" key="1">
    <source>
        <dbReference type="EMBL" id="AOV16763.1"/>
    </source>
</evidence>
<sequence length="101" mass="11547">MDFNDNPEFNDWLDETYPRVEIGEFSEAPSVVLFEMDPSAYLDQLDAWKSQQIEEFPEVVVNEFPAPVAHYLQPDAARLRRRQPPLAVAAHDVGIGDLYPV</sequence>
<reference evidence="1 2" key="1">
    <citation type="submission" date="2016-09" db="EMBL/GenBank/DDBJ databases">
        <title>Acidihalobacter prosperus V6 (DSM14174).</title>
        <authorList>
            <person name="Khaleque H.N."/>
            <person name="Ramsay J.P."/>
            <person name="Murphy R.J.T."/>
            <person name="Kaksonen A.H."/>
            <person name="Boxall N.J."/>
            <person name="Watkin E.L.J."/>
        </authorList>
    </citation>
    <scope>NUCLEOTIDE SEQUENCE [LARGE SCALE GENOMIC DNA]</scope>
    <source>
        <strain evidence="1 2">V6</strain>
    </source>
</reference>
<dbReference type="AlphaFoldDB" id="A0A1D8K726"/>
<keyword evidence="2" id="KW-1185">Reference proteome</keyword>
<evidence type="ECO:0000313" key="2">
    <source>
        <dbReference type="Proteomes" id="UP000095342"/>
    </source>
</evidence>
<name>A0A1D8K726_9GAMM</name>
<dbReference type="RefSeq" id="WP_070072347.1">
    <property type="nucleotide sequence ID" value="NZ_CP017448.1"/>
</dbReference>
<dbReference type="EMBL" id="CP017448">
    <property type="protein sequence ID" value="AOV16763.1"/>
    <property type="molecule type" value="Genomic_DNA"/>
</dbReference>
<organism evidence="1 2">
    <name type="scientific">Acidihalobacter aeolianus</name>
    <dbReference type="NCBI Taxonomy" id="2792603"/>
    <lineage>
        <taxon>Bacteria</taxon>
        <taxon>Pseudomonadati</taxon>
        <taxon>Pseudomonadota</taxon>
        <taxon>Gammaproteobacteria</taxon>
        <taxon>Chromatiales</taxon>
        <taxon>Ectothiorhodospiraceae</taxon>
        <taxon>Acidihalobacter</taxon>
    </lineage>
</organism>
<gene>
    <name evidence="1" type="ORF">BJI67_06535</name>
</gene>